<dbReference type="Proteomes" id="UP001595839">
    <property type="component" value="Unassembled WGS sequence"/>
</dbReference>
<evidence type="ECO:0000313" key="1">
    <source>
        <dbReference type="EMBL" id="MFC4507627.1"/>
    </source>
</evidence>
<dbReference type="RefSeq" id="WP_381179467.1">
    <property type="nucleotide sequence ID" value="NZ_JBHSFK010000059.1"/>
</dbReference>
<name>A0ABV9B8Z5_9ACTN</name>
<protein>
    <submittedName>
        <fullName evidence="1">Uncharacterized protein</fullName>
    </submittedName>
</protein>
<sequence>MARQWLFVSLYGGADAPPGLPTVVPRAARIVRTGDPGACCFFSRPDDPTGRSVELWVDARADVRREVTRLLRGAPEPGWRLSAERLVERPVGHPHESERDVRDELAAVASEFALAVRPDGTTADGPEGYGLAVAHLRGLTGLLPRDGRAGFLFQCWQRWSAGLSPGRRVELATSAEWGEPEPSAPAPLTAALKTYLHGIEQGVRRQRPGCGLPEHYLLFSQSASAQERMGVPAAVSASAALAVRAEVVRGAFRVPAADAGERV</sequence>
<comment type="caution">
    <text evidence="1">The sequence shown here is derived from an EMBL/GenBank/DDBJ whole genome shotgun (WGS) entry which is preliminary data.</text>
</comment>
<keyword evidence="2" id="KW-1185">Reference proteome</keyword>
<evidence type="ECO:0000313" key="2">
    <source>
        <dbReference type="Proteomes" id="UP001595839"/>
    </source>
</evidence>
<dbReference type="EMBL" id="JBHSFK010000059">
    <property type="protein sequence ID" value="MFC4507627.1"/>
    <property type="molecule type" value="Genomic_DNA"/>
</dbReference>
<organism evidence="1 2">
    <name type="scientific">Streptomyces vulcanius</name>
    <dbReference type="NCBI Taxonomy" id="1441876"/>
    <lineage>
        <taxon>Bacteria</taxon>
        <taxon>Bacillati</taxon>
        <taxon>Actinomycetota</taxon>
        <taxon>Actinomycetes</taxon>
        <taxon>Kitasatosporales</taxon>
        <taxon>Streptomycetaceae</taxon>
        <taxon>Streptomyces</taxon>
    </lineage>
</organism>
<accession>A0ABV9B8Z5</accession>
<proteinExistence type="predicted"/>
<gene>
    <name evidence="1" type="ORF">ACFPIH_50870</name>
</gene>
<reference evidence="2" key="1">
    <citation type="journal article" date="2019" name="Int. J. Syst. Evol. Microbiol.">
        <title>The Global Catalogue of Microorganisms (GCM) 10K type strain sequencing project: providing services to taxonomists for standard genome sequencing and annotation.</title>
        <authorList>
            <consortium name="The Broad Institute Genomics Platform"/>
            <consortium name="The Broad Institute Genome Sequencing Center for Infectious Disease"/>
            <person name="Wu L."/>
            <person name="Ma J."/>
        </authorList>
    </citation>
    <scope>NUCLEOTIDE SEQUENCE [LARGE SCALE GENOMIC DNA]</scope>
    <source>
        <strain evidence="2">CGMCC 4.7177</strain>
    </source>
</reference>